<dbReference type="PANTHER" id="PTHR22916">
    <property type="entry name" value="GLYCOSYLTRANSFERASE"/>
    <property type="match status" value="1"/>
</dbReference>
<accession>A0ABU0Y4A8</accession>
<dbReference type="InterPro" id="IPR001173">
    <property type="entry name" value="Glyco_trans_2-like"/>
</dbReference>
<dbReference type="SUPFAM" id="SSF53448">
    <property type="entry name" value="Nucleotide-diphospho-sugar transferases"/>
    <property type="match status" value="1"/>
</dbReference>
<proteinExistence type="predicted"/>
<keyword evidence="3" id="KW-1185">Reference proteome</keyword>
<dbReference type="Pfam" id="PF00535">
    <property type="entry name" value="Glycos_transf_2"/>
    <property type="match status" value="1"/>
</dbReference>
<dbReference type="PANTHER" id="PTHR22916:SF3">
    <property type="entry name" value="UDP-GLCNAC:BETAGAL BETA-1,3-N-ACETYLGLUCOSAMINYLTRANSFERASE-LIKE PROTEIN 1"/>
    <property type="match status" value="1"/>
</dbReference>
<organism evidence="2 3">
    <name type="scientific">Thiothrix subterranea</name>
    <dbReference type="NCBI Taxonomy" id="2735563"/>
    <lineage>
        <taxon>Bacteria</taxon>
        <taxon>Pseudomonadati</taxon>
        <taxon>Pseudomonadota</taxon>
        <taxon>Gammaproteobacteria</taxon>
        <taxon>Thiotrichales</taxon>
        <taxon>Thiotrichaceae</taxon>
        <taxon>Thiothrix</taxon>
    </lineage>
</organism>
<evidence type="ECO:0000259" key="1">
    <source>
        <dbReference type="Pfam" id="PF00535"/>
    </source>
</evidence>
<reference evidence="2 3" key="1">
    <citation type="submission" date="2023-08" db="EMBL/GenBank/DDBJ databases">
        <title>New molecular markers tilS and rpoB for phylogenetic and monitoring studies of the genus Thiothrix biodiversity.</title>
        <authorList>
            <person name="Ravin N.V."/>
            <person name="Smolyakov D."/>
            <person name="Markov N.D."/>
            <person name="Beletsky A.V."/>
            <person name="Mardanov A.V."/>
            <person name="Rudenko T.S."/>
            <person name="Grabovich M.Y."/>
        </authorList>
    </citation>
    <scope>NUCLEOTIDE SEQUENCE [LARGE SCALE GENOMIC DNA]</scope>
    <source>
        <strain evidence="2 3">H33</strain>
    </source>
</reference>
<evidence type="ECO:0000313" key="3">
    <source>
        <dbReference type="Proteomes" id="UP001223336"/>
    </source>
</evidence>
<comment type="caution">
    <text evidence="2">The sequence shown here is derived from an EMBL/GenBank/DDBJ whole genome shotgun (WGS) entry which is preliminary data.</text>
</comment>
<gene>
    <name evidence="2" type="ORF">RCC75_03360</name>
</gene>
<dbReference type="InterPro" id="IPR029044">
    <property type="entry name" value="Nucleotide-diphossugar_trans"/>
</dbReference>
<dbReference type="EMBL" id="JAVFKN010000002">
    <property type="protein sequence ID" value="MDQ5767548.1"/>
    <property type="molecule type" value="Genomic_DNA"/>
</dbReference>
<dbReference type="Gene3D" id="3.90.550.10">
    <property type="entry name" value="Spore Coat Polysaccharide Biosynthesis Protein SpsA, Chain A"/>
    <property type="match status" value="1"/>
</dbReference>
<dbReference type="CDD" id="cd04196">
    <property type="entry name" value="GT_2_like_d"/>
    <property type="match status" value="1"/>
</dbReference>
<protein>
    <submittedName>
        <fullName evidence="2">Glycosyltransferase family 2 protein</fullName>
    </submittedName>
</protein>
<dbReference type="Proteomes" id="UP001223336">
    <property type="component" value="Unassembled WGS sequence"/>
</dbReference>
<evidence type="ECO:0000313" key="2">
    <source>
        <dbReference type="EMBL" id="MDQ5767548.1"/>
    </source>
</evidence>
<feature type="domain" description="Glycosyltransferase 2-like" evidence="1">
    <location>
        <begin position="3"/>
        <end position="158"/>
    </location>
</feature>
<name>A0ABU0Y4A8_9GAMM</name>
<sequence length="235" mass="27532">MISVCMTTYNGEKYIKEQLKSILAQITENDEVIIYDDNSKDSTIKIIRHFNDTRIKLYVNNHTVGYTKNFERSLKKASGDIIFLSDQDDIWINDKVSVSMDYLKKSDFVVSDSTIVDKDLNLIKESHFTVYNTKRGFIKNLLFPRYVGACMAFKREVLLKSLPFPENSKLIAHDYWICLIAEAHFRTSLIKKPLIFYRRHQNNASTGGNRSKNTLKHKIHVRLYAIYYLIKVLFR</sequence>